<dbReference type="SMART" id="SM01100">
    <property type="entry name" value="CRAL_TRIO_N"/>
    <property type="match status" value="1"/>
</dbReference>
<gene>
    <name evidence="2" type="primary">TTPAL_14</name>
    <name evidence="2" type="ORF">TNIN_157421</name>
</gene>
<dbReference type="Proteomes" id="UP000886998">
    <property type="component" value="Unassembled WGS sequence"/>
</dbReference>
<dbReference type="PANTHER" id="PTHR10174:SF130">
    <property type="entry name" value="ALPHA-TOCOPHEROL TRANSFER PROTEIN-LIKE"/>
    <property type="match status" value="1"/>
</dbReference>
<protein>
    <submittedName>
        <fullName evidence="2">Alpha-tocopherol transfer protein-like</fullName>
    </submittedName>
</protein>
<sequence>MDLIPFWQKTAPEVIKSGVGFGRNTMGEEHFARLRKLIVSVGEEGFEIPTDESFLLRFLRAKKYDANRSFKCLKNYYHLKSTYPEMFNKTPLEVKDILEKNIYYVTKKRGYEGKAFL</sequence>
<accession>A0A8X7BWE6</accession>
<dbReference type="AlphaFoldDB" id="A0A8X7BWE6"/>
<dbReference type="EMBL" id="BMAV01004920">
    <property type="protein sequence ID" value="GFY45573.1"/>
    <property type="molecule type" value="Genomic_DNA"/>
</dbReference>
<dbReference type="SUPFAM" id="SSF46938">
    <property type="entry name" value="CRAL/TRIO N-terminal domain"/>
    <property type="match status" value="1"/>
</dbReference>
<reference evidence="2" key="1">
    <citation type="submission" date="2020-08" db="EMBL/GenBank/DDBJ databases">
        <title>Multicomponent nature underlies the extraordinary mechanical properties of spider dragline silk.</title>
        <authorList>
            <person name="Kono N."/>
            <person name="Nakamura H."/>
            <person name="Mori M."/>
            <person name="Yoshida Y."/>
            <person name="Ohtoshi R."/>
            <person name="Malay A.D."/>
            <person name="Moran D.A.P."/>
            <person name="Tomita M."/>
            <person name="Numata K."/>
            <person name="Arakawa K."/>
        </authorList>
    </citation>
    <scope>NUCLEOTIDE SEQUENCE</scope>
</reference>
<evidence type="ECO:0000313" key="2">
    <source>
        <dbReference type="EMBL" id="GFY45573.1"/>
    </source>
</evidence>
<dbReference type="GO" id="GO:0016020">
    <property type="term" value="C:membrane"/>
    <property type="evidence" value="ECO:0007669"/>
    <property type="project" value="TreeGrafter"/>
</dbReference>
<dbReference type="InterPro" id="IPR011074">
    <property type="entry name" value="CRAL/TRIO_N_dom"/>
</dbReference>
<dbReference type="InterPro" id="IPR036273">
    <property type="entry name" value="CRAL/TRIO_N_dom_sf"/>
</dbReference>
<dbReference type="GO" id="GO:1902936">
    <property type="term" value="F:phosphatidylinositol bisphosphate binding"/>
    <property type="evidence" value="ECO:0007669"/>
    <property type="project" value="TreeGrafter"/>
</dbReference>
<dbReference type="OrthoDB" id="6420502at2759"/>
<organism evidence="2 3">
    <name type="scientific">Trichonephila inaurata madagascariensis</name>
    <dbReference type="NCBI Taxonomy" id="2747483"/>
    <lineage>
        <taxon>Eukaryota</taxon>
        <taxon>Metazoa</taxon>
        <taxon>Ecdysozoa</taxon>
        <taxon>Arthropoda</taxon>
        <taxon>Chelicerata</taxon>
        <taxon>Arachnida</taxon>
        <taxon>Araneae</taxon>
        <taxon>Araneomorphae</taxon>
        <taxon>Entelegynae</taxon>
        <taxon>Araneoidea</taxon>
        <taxon>Nephilidae</taxon>
        <taxon>Trichonephila</taxon>
        <taxon>Trichonephila inaurata</taxon>
    </lineage>
</organism>
<feature type="domain" description="CRAL/TRIO N-terminal" evidence="1">
    <location>
        <begin position="51"/>
        <end position="76"/>
    </location>
</feature>
<dbReference type="Gene3D" id="1.10.8.20">
    <property type="entry name" value="N-terminal domain of phosphatidylinositol transfer protein sec14p"/>
    <property type="match status" value="1"/>
</dbReference>
<proteinExistence type="predicted"/>
<comment type="caution">
    <text evidence="2">The sequence shown here is derived from an EMBL/GenBank/DDBJ whole genome shotgun (WGS) entry which is preliminary data.</text>
</comment>
<evidence type="ECO:0000313" key="3">
    <source>
        <dbReference type="Proteomes" id="UP000886998"/>
    </source>
</evidence>
<name>A0A8X7BWE6_9ARAC</name>
<keyword evidence="3" id="KW-1185">Reference proteome</keyword>
<evidence type="ECO:0000259" key="1">
    <source>
        <dbReference type="SMART" id="SM01100"/>
    </source>
</evidence>
<dbReference type="Pfam" id="PF03765">
    <property type="entry name" value="CRAL_TRIO_N"/>
    <property type="match status" value="1"/>
</dbReference>
<dbReference type="PANTHER" id="PTHR10174">
    <property type="entry name" value="ALPHA-TOCOPHEROL TRANSFER PROTEIN-RELATED"/>
    <property type="match status" value="1"/>
</dbReference>